<comment type="caution">
    <text evidence="3">The sequence shown here is derived from an EMBL/GenBank/DDBJ whole genome shotgun (WGS) entry which is preliminary data.</text>
</comment>
<evidence type="ECO:0008006" key="5">
    <source>
        <dbReference type="Google" id="ProtNLM"/>
    </source>
</evidence>
<name>A0AB34YS15_9HYPH</name>
<reference evidence="3 4" key="1">
    <citation type="submission" date="2020-08" db="EMBL/GenBank/DDBJ databases">
        <title>Genomic Encyclopedia of Type Strains, Phase IV (KMG-IV): sequencing the most valuable type-strain genomes for metagenomic binning, comparative biology and taxonomic classification.</title>
        <authorList>
            <person name="Goeker M."/>
        </authorList>
    </citation>
    <scope>NUCLEOTIDE SEQUENCE [LARGE SCALE GENOMIC DNA]</scope>
    <source>
        <strain evidence="3 4">DSM 23868</strain>
    </source>
</reference>
<keyword evidence="4" id="KW-1185">Reference proteome</keyword>
<feature type="transmembrane region" description="Helical" evidence="2">
    <location>
        <begin position="103"/>
        <end position="122"/>
    </location>
</feature>
<gene>
    <name evidence="3" type="ORF">GGQ79_002087</name>
</gene>
<organism evidence="3 4">
    <name type="scientific">Brucella pecoris</name>
    <dbReference type="NCBI Taxonomy" id="867683"/>
    <lineage>
        <taxon>Bacteria</taxon>
        <taxon>Pseudomonadati</taxon>
        <taxon>Pseudomonadota</taxon>
        <taxon>Alphaproteobacteria</taxon>
        <taxon>Hyphomicrobiales</taxon>
        <taxon>Brucellaceae</taxon>
        <taxon>Brucella/Ochrobactrum group</taxon>
        <taxon>Brucella</taxon>
    </lineage>
</organism>
<protein>
    <recommendedName>
        <fullName evidence="5">O-antigen polymerase</fullName>
    </recommendedName>
</protein>
<feature type="transmembrane region" description="Helical" evidence="2">
    <location>
        <begin position="370"/>
        <end position="391"/>
    </location>
</feature>
<keyword evidence="2" id="KW-1133">Transmembrane helix</keyword>
<evidence type="ECO:0000313" key="4">
    <source>
        <dbReference type="Proteomes" id="UP000553980"/>
    </source>
</evidence>
<feature type="transmembrane region" description="Helical" evidence="2">
    <location>
        <begin position="12"/>
        <end position="31"/>
    </location>
</feature>
<keyword evidence="2" id="KW-0812">Transmembrane</keyword>
<evidence type="ECO:0000256" key="2">
    <source>
        <dbReference type="SAM" id="Phobius"/>
    </source>
</evidence>
<dbReference type="Proteomes" id="UP000553980">
    <property type="component" value="Unassembled WGS sequence"/>
</dbReference>
<feature type="compositionally biased region" description="Polar residues" evidence="1">
    <location>
        <begin position="165"/>
        <end position="177"/>
    </location>
</feature>
<sequence>MFFVAAIFLGDVWLVKITLPLSMLILPFILFDRSQLGFKPFPTAAIPLLCFGAMMVLQCAVYRNNPAFRPRSDMAIWMPLVYAGTAIIALRNTKITETSLLRAMYSGGMITSIIMLGMISFAPSNLFLVPGQNAAQVETSYAESLKKSPSPQVVVQAQPPRAASKSESSQTAADSTALTSVSQDAAIGTAEDDNLTSVIIEEKPVALAGREEFSSGAVDKAFYDIKNKSKNFLGQSNYIAVFLVFLFSVSLFSGSPFIAGFFAILTIITLSRFGMVFLLTVTAVYFLRAGVNPVIGIATAGAAICIGIIALFVWGDLLPPIPGTASMASRIQYWQSGVDALGLHTIIGAPRSVSLVALDHNITWNPHNSVLWIAVNFGIIGIAAYVVYIWIIMRELGSRARHSEIWMGILIGVATILIWSLLEAIILTPAFEILLATLYVLAHSSRTLVEHRSDAIAAQ</sequence>
<feature type="transmembrane region" description="Helical" evidence="2">
    <location>
        <begin position="43"/>
        <end position="62"/>
    </location>
</feature>
<dbReference type="EMBL" id="JACIEX010000004">
    <property type="protein sequence ID" value="MBB4093575.1"/>
    <property type="molecule type" value="Genomic_DNA"/>
</dbReference>
<evidence type="ECO:0000256" key="1">
    <source>
        <dbReference type="SAM" id="MobiDB-lite"/>
    </source>
</evidence>
<feature type="transmembrane region" description="Helical" evidence="2">
    <location>
        <begin position="232"/>
        <end position="252"/>
    </location>
</feature>
<proteinExistence type="predicted"/>
<dbReference type="RefSeq" id="WP_158295703.1">
    <property type="nucleotide sequence ID" value="NZ_JACIEX010000004.1"/>
</dbReference>
<feature type="compositionally biased region" description="Low complexity" evidence="1">
    <location>
        <begin position="150"/>
        <end position="163"/>
    </location>
</feature>
<feature type="transmembrane region" description="Helical" evidence="2">
    <location>
        <begin position="403"/>
        <end position="419"/>
    </location>
</feature>
<dbReference type="AlphaFoldDB" id="A0AB34YS15"/>
<feature type="transmembrane region" description="Helical" evidence="2">
    <location>
        <begin position="74"/>
        <end position="91"/>
    </location>
</feature>
<keyword evidence="2" id="KW-0472">Membrane</keyword>
<feature type="region of interest" description="Disordered" evidence="1">
    <location>
        <begin position="150"/>
        <end position="177"/>
    </location>
</feature>
<feature type="transmembrane region" description="Helical" evidence="2">
    <location>
        <begin position="294"/>
        <end position="314"/>
    </location>
</feature>
<accession>A0AB34YS15</accession>
<feature type="transmembrane region" description="Helical" evidence="2">
    <location>
        <begin position="258"/>
        <end position="287"/>
    </location>
</feature>
<evidence type="ECO:0000313" key="3">
    <source>
        <dbReference type="EMBL" id="MBB4093575.1"/>
    </source>
</evidence>